<evidence type="ECO:0000313" key="2">
    <source>
        <dbReference type="Proteomes" id="UP000273158"/>
    </source>
</evidence>
<reference evidence="1 2" key="1">
    <citation type="journal article" date="2015" name="Stand. Genomic Sci.">
        <title>Genomic Encyclopedia of Bacterial and Archaeal Type Strains, Phase III: the genomes of soil and plant-associated and newly described type strains.</title>
        <authorList>
            <person name="Whitman W.B."/>
            <person name="Woyke T."/>
            <person name="Klenk H.P."/>
            <person name="Zhou Y."/>
            <person name="Lilburn T.G."/>
            <person name="Beck B.J."/>
            <person name="De Vos P."/>
            <person name="Vandamme P."/>
            <person name="Eisen J.A."/>
            <person name="Garrity G."/>
            <person name="Hugenholtz P."/>
            <person name="Kyrpides N.C."/>
        </authorList>
    </citation>
    <scope>NUCLEOTIDE SEQUENCE [LARGE SCALE GENOMIC DNA]</scope>
    <source>
        <strain evidence="1 2">S2T63</strain>
    </source>
</reference>
<dbReference type="EMBL" id="RCDB01000001">
    <property type="protein sequence ID" value="RLK52515.1"/>
    <property type="molecule type" value="Genomic_DNA"/>
</dbReference>
<proteinExistence type="predicted"/>
<protein>
    <submittedName>
        <fullName evidence="1">Uncharacterized protein</fullName>
    </submittedName>
</protein>
<sequence length="73" mass="8535">MDDDIPTRMFYAGRRWQVTDMPTRIRDSVWATEPGTGRGFYGWRFQATDETGESFVFDVYPGAEGWHVHHCYA</sequence>
<accession>A0A498C9V6</accession>
<name>A0A498C9V6_9MICO</name>
<organism evidence="1 2">
    <name type="scientific">Microbacterium telephonicum</name>
    <dbReference type="NCBI Taxonomy" id="1714841"/>
    <lineage>
        <taxon>Bacteria</taxon>
        <taxon>Bacillati</taxon>
        <taxon>Actinomycetota</taxon>
        <taxon>Actinomycetes</taxon>
        <taxon>Micrococcales</taxon>
        <taxon>Microbacteriaceae</taxon>
        <taxon>Microbacterium</taxon>
    </lineage>
</organism>
<gene>
    <name evidence="1" type="ORF">C7474_0460</name>
</gene>
<keyword evidence="2" id="KW-1185">Reference proteome</keyword>
<dbReference type="Proteomes" id="UP000273158">
    <property type="component" value="Unassembled WGS sequence"/>
</dbReference>
<dbReference type="RefSeq" id="WP_241965061.1">
    <property type="nucleotide sequence ID" value="NZ_RCDB01000001.1"/>
</dbReference>
<dbReference type="AlphaFoldDB" id="A0A498C9V6"/>
<comment type="caution">
    <text evidence="1">The sequence shown here is derived from an EMBL/GenBank/DDBJ whole genome shotgun (WGS) entry which is preliminary data.</text>
</comment>
<evidence type="ECO:0000313" key="1">
    <source>
        <dbReference type="EMBL" id="RLK52515.1"/>
    </source>
</evidence>